<sequence>MVQLKLIIDFLSMAINAYQDYDLTSIIYRYKSEGVNVKVFNYNNQIVLSIKGTTPYVLGYPLGESTQNDTKMINIMFTKCYDLECKYLKKIRLDELNYLKHLKFIVSNLKLVYPEKQYFLQDIL</sequence>
<dbReference type="HOGENOM" id="CLU_2004536_0_0_1"/>
<protein>
    <submittedName>
        <fullName evidence="1">Putative lipase</fullName>
    </submittedName>
</protein>
<evidence type="ECO:0000313" key="1">
    <source>
        <dbReference type="EMBL" id="EQB61115.1"/>
    </source>
</evidence>
<dbReference type="EMBL" id="KE647172">
    <property type="protein sequence ID" value="EQB61115.1"/>
    <property type="molecule type" value="Genomic_DNA"/>
</dbReference>
<name>T0MJJ9_9MICR</name>
<evidence type="ECO:0000313" key="2">
    <source>
        <dbReference type="Proteomes" id="UP000053780"/>
    </source>
</evidence>
<dbReference type="VEuPathDB" id="MicrosporidiaDB:NAPIS_ORF01317"/>
<keyword evidence="2" id="KW-1185">Reference proteome</keyword>
<accession>T0MJJ9</accession>
<reference evidence="1 2" key="1">
    <citation type="journal article" date="2013" name="BMC Genomics">
        <title>Genome sequencing and comparative genomics of honey bee microsporidia, Nosema apis reveal novel insights into host-parasite interactions.</title>
        <authorList>
            <person name="Chen Yp."/>
            <person name="Pettis J.S."/>
            <person name="Zhao Y."/>
            <person name="Liu X."/>
            <person name="Tallon L.J."/>
            <person name="Sadzewicz L.D."/>
            <person name="Li R."/>
            <person name="Zheng H."/>
            <person name="Huang S."/>
            <person name="Zhang X."/>
            <person name="Hamilton M.C."/>
            <person name="Pernal S.F."/>
            <person name="Melathopoulos A.P."/>
            <person name="Yan X."/>
            <person name="Evans J.D."/>
        </authorList>
    </citation>
    <scope>NUCLEOTIDE SEQUENCE [LARGE SCALE GENOMIC DNA]</scope>
    <source>
        <strain evidence="1 2">BRL 01</strain>
    </source>
</reference>
<dbReference type="OrthoDB" id="58570at2759"/>
<dbReference type="Proteomes" id="UP000053780">
    <property type="component" value="Unassembled WGS sequence"/>
</dbReference>
<dbReference type="AlphaFoldDB" id="T0MJJ9"/>
<gene>
    <name evidence="1" type="ORF">NAPIS_ORF01317</name>
</gene>
<proteinExistence type="predicted"/>
<organism evidence="1 2">
    <name type="scientific">Vairimorpha apis BRL 01</name>
    <dbReference type="NCBI Taxonomy" id="1037528"/>
    <lineage>
        <taxon>Eukaryota</taxon>
        <taxon>Fungi</taxon>
        <taxon>Fungi incertae sedis</taxon>
        <taxon>Microsporidia</taxon>
        <taxon>Nosematidae</taxon>
        <taxon>Vairimorpha</taxon>
    </lineage>
</organism>